<evidence type="ECO:0000313" key="1">
    <source>
        <dbReference type="EMBL" id="MFC3155600.1"/>
    </source>
</evidence>
<sequence length="281" mass="31351">MQDKQAHKHLSTTALARAIGKDSKELFILLANSGWIVKVDGQWHLTEKGRFEGGTYANHPKYGEYIVWPESLRQHSVLRLLPDAPLSARNLSQKLNLPARLVNLLLAERGWIKRHVHGWHLTERGEALGGQQHVSDSTAIPFVTWPESLLENPQLKLAAQQLSSSAATCTDGHPSGSAGRALIDNWLYVAGLTHAVDYTLVLPGSAGGTERLTVDFYLPQHQIAIVYWRKPAGPGELAEHLDAREKLKTAHFSIIEIEYDQLNNLDEMLARELMQHSIAVY</sequence>
<dbReference type="EMBL" id="JBHRTL010000006">
    <property type="protein sequence ID" value="MFC3155600.1"/>
    <property type="molecule type" value="Genomic_DNA"/>
</dbReference>
<protein>
    <submittedName>
        <fullName evidence="1">4-alpha-glucanotransferase</fullName>
    </submittedName>
</protein>
<comment type="caution">
    <text evidence="1">The sequence shown here is derived from an EMBL/GenBank/DDBJ whole genome shotgun (WGS) entry which is preliminary data.</text>
</comment>
<gene>
    <name evidence="1" type="ORF">ACFOEB_10350</name>
</gene>
<dbReference type="RefSeq" id="WP_382416380.1">
    <property type="nucleotide sequence ID" value="NZ_AP031500.1"/>
</dbReference>
<dbReference type="Proteomes" id="UP001595548">
    <property type="component" value="Unassembled WGS sequence"/>
</dbReference>
<evidence type="ECO:0000313" key="2">
    <source>
        <dbReference type="Proteomes" id="UP001595548"/>
    </source>
</evidence>
<proteinExistence type="predicted"/>
<name>A0ABV7HU14_9GAMM</name>
<reference evidence="2" key="1">
    <citation type="journal article" date="2019" name="Int. J. Syst. Evol. Microbiol.">
        <title>The Global Catalogue of Microorganisms (GCM) 10K type strain sequencing project: providing services to taxonomists for standard genome sequencing and annotation.</title>
        <authorList>
            <consortium name="The Broad Institute Genomics Platform"/>
            <consortium name="The Broad Institute Genome Sequencing Center for Infectious Disease"/>
            <person name="Wu L."/>
            <person name="Ma J."/>
        </authorList>
    </citation>
    <scope>NUCLEOTIDE SEQUENCE [LARGE SCALE GENOMIC DNA]</scope>
    <source>
        <strain evidence="2">KCTC 52141</strain>
    </source>
</reference>
<organism evidence="1 2">
    <name type="scientific">Gilvimarinus japonicus</name>
    <dbReference type="NCBI Taxonomy" id="1796469"/>
    <lineage>
        <taxon>Bacteria</taxon>
        <taxon>Pseudomonadati</taxon>
        <taxon>Pseudomonadota</taxon>
        <taxon>Gammaproteobacteria</taxon>
        <taxon>Cellvibrionales</taxon>
        <taxon>Cellvibrionaceae</taxon>
        <taxon>Gilvimarinus</taxon>
    </lineage>
</organism>
<accession>A0ABV7HU14</accession>
<keyword evidence="2" id="KW-1185">Reference proteome</keyword>